<evidence type="ECO:0000313" key="12">
    <source>
        <dbReference type="Proteomes" id="UP000607653"/>
    </source>
</evidence>
<evidence type="ECO:0000259" key="10">
    <source>
        <dbReference type="PROSITE" id="PS50089"/>
    </source>
</evidence>
<dbReference type="PANTHER" id="PTHR46539">
    <property type="entry name" value="E3 UBIQUITIN-PROTEIN LIGASE ATL42"/>
    <property type="match status" value="1"/>
</dbReference>
<dbReference type="EMBL" id="DUZY01000005">
    <property type="protein sequence ID" value="DAD41714.1"/>
    <property type="molecule type" value="Genomic_DNA"/>
</dbReference>
<keyword evidence="4 8" id="KW-0863">Zinc-finger</keyword>
<evidence type="ECO:0000256" key="8">
    <source>
        <dbReference type="PROSITE-ProRule" id="PRU00175"/>
    </source>
</evidence>
<keyword evidence="2 9" id="KW-0812">Transmembrane</keyword>
<reference evidence="11 12" key="1">
    <citation type="journal article" date="2020" name="Mol. Biol. Evol.">
        <title>Distinct Expression and Methylation Patterns for Genes with Different Fates following a Single Whole-Genome Duplication in Flowering Plants.</title>
        <authorList>
            <person name="Shi T."/>
            <person name="Rahmani R.S."/>
            <person name="Gugger P.F."/>
            <person name="Wang M."/>
            <person name="Li H."/>
            <person name="Zhang Y."/>
            <person name="Li Z."/>
            <person name="Wang Q."/>
            <person name="Van de Peer Y."/>
            <person name="Marchal K."/>
            <person name="Chen J."/>
        </authorList>
    </citation>
    <scope>NUCLEOTIDE SEQUENCE [LARGE SCALE GENOMIC DNA]</scope>
    <source>
        <tissue evidence="11">Leaf</tissue>
    </source>
</reference>
<dbReference type="AlphaFoldDB" id="A0A822Z5P8"/>
<dbReference type="PANTHER" id="PTHR46539:SF2">
    <property type="entry name" value="RING-H2 FINGER PROTEIN ATL43"/>
    <property type="match status" value="1"/>
</dbReference>
<dbReference type="PROSITE" id="PS50089">
    <property type="entry name" value="ZF_RING_2"/>
    <property type="match status" value="1"/>
</dbReference>
<feature type="domain" description="RING-type" evidence="10">
    <location>
        <begin position="73"/>
        <end position="115"/>
    </location>
</feature>
<evidence type="ECO:0000256" key="5">
    <source>
        <dbReference type="ARBA" id="ARBA00022833"/>
    </source>
</evidence>
<accession>A0A822Z5P8</accession>
<evidence type="ECO:0000256" key="9">
    <source>
        <dbReference type="SAM" id="Phobius"/>
    </source>
</evidence>
<evidence type="ECO:0000256" key="4">
    <source>
        <dbReference type="ARBA" id="ARBA00022771"/>
    </source>
</evidence>
<keyword evidence="5" id="KW-0862">Zinc</keyword>
<protein>
    <recommendedName>
        <fullName evidence="10">RING-type domain-containing protein</fullName>
    </recommendedName>
</protein>
<evidence type="ECO:0000256" key="1">
    <source>
        <dbReference type="ARBA" id="ARBA00004370"/>
    </source>
</evidence>
<dbReference type="InterPro" id="IPR013083">
    <property type="entry name" value="Znf_RING/FYVE/PHD"/>
</dbReference>
<dbReference type="Proteomes" id="UP000607653">
    <property type="component" value="Unassembled WGS sequence"/>
</dbReference>
<evidence type="ECO:0000256" key="6">
    <source>
        <dbReference type="ARBA" id="ARBA00022989"/>
    </source>
</evidence>
<keyword evidence="3" id="KW-0479">Metal-binding</keyword>
<evidence type="ECO:0000256" key="7">
    <source>
        <dbReference type="ARBA" id="ARBA00023136"/>
    </source>
</evidence>
<gene>
    <name evidence="11" type="ORF">HUJ06_016038</name>
</gene>
<evidence type="ECO:0000256" key="3">
    <source>
        <dbReference type="ARBA" id="ARBA00022723"/>
    </source>
</evidence>
<dbReference type="GO" id="GO:0016020">
    <property type="term" value="C:membrane"/>
    <property type="evidence" value="ECO:0007669"/>
    <property type="project" value="UniProtKB-SubCell"/>
</dbReference>
<dbReference type="SUPFAM" id="SSF57850">
    <property type="entry name" value="RING/U-box"/>
    <property type="match status" value="1"/>
</dbReference>
<dbReference type="InterPro" id="IPR001841">
    <property type="entry name" value="Znf_RING"/>
</dbReference>
<keyword evidence="7 9" id="KW-0472">Membrane</keyword>
<evidence type="ECO:0000256" key="2">
    <source>
        <dbReference type="ARBA" id="ARBA00022692"/>
    </source>
</evidence>
<keyword evidence="12" id="KW-1185">Reference proteome</keyword>
<proteinExistence type="predicted"/>
<comment type="caution">
    <text evidence="11">The sequence shown here is derived from an EMBL/GenBank/DDBJ whole genome shotgun (WGS) entry which is preliminary data.</text>
</comment>
<dbReference type="GO" id="GO:0008270">
    <property type="term" value="F:zinc ion binding"/>
    <property type="evidence" value="ECO:0007669"/>
    <property type="project" value="UniProtKB-KW"/>
</dbReference>
<dbReference type="SMART" id="SM00184">
    <property type="entry name" value="RING"/>
    <property type="match status" value="1"/>
</dbReference>
<feature type="transmembrane region" description="Helical" evidence="9">
    <location>
        <begin position="6"/>
        <end position="30"/>
    </location>
</feature>
<sequence>MLISIIFALLLPCLGMSLVFLVYFGLLWCATRNSATSASIPSPEKPLPQKGLSASELEKLPKTTGAELMGTECAVCLDEIESSQPARLLPGCNHGFHLECADSWLSRNPICPLCRAKLETEILNPDNNIC</sequence>
<dbReference type="Gene3D" id="3.30.40.10">
    <property type="entry name" value="Zinc/RING finger domain, C3HC4 (zinc finger)"/>
    <property type="match status" value="1"/>
</dbReference>
<keyword evidence="6 9" id="KW-1133">Transmembrane helix</keyword>
<name>A0A822Z5P8_NELNU</name>
<organism evidence="11 12">
    <name type="scientific">Nelumbo nucifera</name>
    <name type="common">Sacred lotus</name>
    <dbReference type="NCBI Taxonomy" id="4432"/>
    <lineage>
        <taxon>Eukaryota</taxon>
        <taxon>Viridiplantae</taxon>
        <taxon>Streptophyta</taxon>
        <taxon>Embryophyta</taxon>
        <taxon>Tracheophyta</taxon>
        <taxon>Spermatophyta</taxon>
        <taxon>Magnoliopsida</taxon>
        <taxon>Proteales</taxon>
        <taxon>Nelumbonaceae</taxon>
        <taxon>Nelumbo</taxon>
    </lineage>
</organism>
<dbReference type="Pfam" id="PF13639">
    <property type="entry name" value="zf-RING_2"/>
    <property type="match status" value="1"/>
</dbReference>
<evidence type="ECO:0000313" key="11">
    <source>
        <dbReference type="EMBL" id="DAD41714.1"/>
    </source>
</evidence>
<comment type="subcellular location">
    <subcellularLocation>
        <location evidence="1">Membrane</location>
    </subcellularLocation>
</comment>